<organism evidence="1 2">
    <name type="scientific">Metarhizium robertsii</name>
    <dbReference type="NCBI Taxonomy" id="568076"/>
    <lineage>
        <taxon>Eukaryota</taxon>
        <taxon>Fungi</taxon>
        <taxon>Dikarya</taxon>
        <taxon>Ascomycota</taxon>
        <taxon>Pezizomycotina</taxon>
        <taxon>Sordariomycetes</taxon>
        <taxon>Hypocreomycetidae</taxon>
        <taxon>Hypocreales</taxon>
        <taxon>Clavicipitaceae</taxon>
        <taxon>Metarhizium</taxon>
    </lineage>
</organism>
<dbReference type="HOGENOM" id="CLU_151421_0_0_1"/>
<accession>A0A014P7I1</accession>
<dbReference type="eggNOG" id="ENOG502SXDG">
    <property type="taxonomic scope" value="Eukaryota"/>
</dbReference>
<dbReference type="Proteomes" id="UP000030151">
    <property type="component" value="Unassembled WGS sequence"/>
</dbReference>
<dbReference type="OrthoDB" id="4175349at2759"/>
<sequence length="125" mass="14139">MKPSLVASTVFIATGLAEFVPVNFTKPLNWLASQELMQRKTCEDLRAPYKNFTAETWAAHVLSVCKSTNCGCTSALGFSIPLQFRRSGDREWYGQMFRGNSTTEADYVREEVIQDSIAYTLRQDK</sequence>
<evidence type="ECO:0000313" key="2">
    <source>
        <dbReference type="Proteomes" id="UP000030151"/>
    </source>
</evidence>
<dbReference type="AlphaFoldDB" id="A0A014P7I1"/>
<proteinExistence type="predicted"/>
<comment type="caution">
    <text evidence="1">The sequence shown here is derived from an EMBL/GenBank/DDBJ whole genome shotgun (WGS) entry which is preliminary data.</text>
</comment>
<name>A0A014P7I1_9HYPO</name>
<dbReference type="EMBL" id="JELW01000023">
    <property type="protein sequence ID" value="EXU98840.1"/>
    <property type="molecule type" value="Genomic_DNA"/>
</dbReference>
<gene>
    <name evidence="1" type="ORF">X797_008077</name>
</gene>
<evidence type="ECO:0000313" key="1">
    <source>
        <dbReference type="EMBL" id="EXU98840.1"/>
    </source>
</evidence>
<reference evidence="1 2" key="1">
    <citation type="submission" date="2014-02" db="EMBL/GenBank/DDBJ databases">
        <title>The genome sequence of the entomopathogenic fungus Metarhizium robertsii ARSEF 2575.</title>
        <authorList>
            <person name="Giuliano Garisto Donzelli B."/>
            <person name="Roe B.A."/>
            <person name="Macmil S.L."/>
            <person name="Krasnoff S.B."/>
            <person name="Gibson D.M."/>
        </authorList>
    </citation>
    <scope>NUCLEOTIDE SEQUENCE [LARGE SCALE GENOMIC DNA]</scope>
    <source>
        <strain evidence="1 2">ARSEF 2575</strain>
    </source>
</reference>
<protein>
    <submittedName>
        <fullName evidence="1">Uncharacterized protein</fullName>
    </submittedName>
</protein>